<organism evidence="8">
    <name type="scientific">uncultured myxobacterium HF0070_11L13</name>
    <dbReference type="NCBI Taxonomy" id="723554"/>
    <lineage>
        <taxon>Bacteria</taxon>
        <taxon>Pseudomonadati</taxon>
        <taxon>Myxococcota</taxon>
        <taxon>Myxococcia</taxon>
        <taxon>Myxococcales</taxon>
        <taxon>environmental samples</taxon>
    </lineage>
</organism>
<dbReference type="SUPFAM" id="SSF51569">
    <property type="entry name" value="Aldolase"/>
    <property type="match status" value="1"/>
</dbReference>
<evidence type="ECO:0000313" key="8">
    <source>
        <dbReference type="EMBL" id="ADI21474.1"/>
    </source>
</evidence>
<gene>
    <name evidence="7" type="primary">deoC</name>
</gene>
<dbReference type="SMART" id="SM01133">
    <property type="entry name" value="DeoC"/>
    <property type="match status" value="1"/>
</dbReference>
<dbReference type="PANTHER" id="PTHR10889:SF1">
    <property type="entry name" value="DEOXYRIBOSE-PHOSPHATE ALDOLASE"/>
    <property type="match status" value="1"/>
</dbReference>
<comment type="subcellular location">
    <subcellularLocation>
        <location evidence="7">Cytoplasm</location>
    </subcellularLocation>
</comment>
<dbReference type="NCBIfam" id="TIGR00126">
    <property type="entry name" value="deoC"/>
    <property type="match status" value="1"/>
</dbReference>
<dbReference type="Pfam" id="PF01791">
    <property type="entry name" value="DeoC"/>
    <property type="match status" value="1"/>
</dbReference>
<dbReference type="InterPro" id="IPR002915">
    <property type="entry name" value="DeoC/FbaB/LacD_aldolase"/>
</dbReference>
<evidence type="ECO:0000256" key="5">
    <source>
        <dbReference type="ARBA" id="ARBA00048791"/>
    </source>
</evidence>
<feature type="active site" description="Proton donor/acceptor" evidence="7">
    <location>
        <position position="246"/>
    </location>
</feature>
<comment type="catalytic activity">
    <reaction evidence="5 7">
        <text>2-deoxy-D-ribose 5-phosphate = D-glyceraldehyde 3-phosphate + acetaldehyde</text>
        <dbReference type="Rhea" id="RHEA:12821"/>
        <dbReference type="ChEBI" id="CHEBI:15343"/>
        <dbReference type="ChEBI" id="CHEBI:59776"/>
        <dbReference type="ChEBI" id="CHEBI:62877"/>
        <dbReference type="EC" id="4.1.2.4"/>
    </reaction>
</comment>
<dbReference type="GO" id="GO:0006018">
    <property type="term" value="P:2-deoxyribose 1-phosphate catabolic process"/>
    <property type="evidence" value="ECO:0007669"/>
    <property type="project" value="UniProtKB-UniRule"/>
</dbReference>
<dbReference type="HAMAP" id="MF_00114">
    <property type="entry name" value="DeoC_type1"/>
    <property type="match status" value="1"/>
</dbReference>
<proteinExistence type="inferred from homology"/>
<keyword evidence="4 7" id="KW-0704">Schiff base</keyword>
<dbReference type="EC" id="4.1.2.4" evidence="7"/>
<comment type="pathway">
    <text evidence="7">Carbohydrate degradation; 2-deoxy-D-ribose 1-phosphate degradation; D-glyceraldehyde 3-phosphate and acetaldehyde from 2-deoxy-alpha-D-ribose 1-phosphate: step 2/2.</text>
</comment>
<dbReference type="CDD" id="cd00959">
    <property type="entry name" value="DeoC"/>
    <property type="match status" value="1"/>
</dbReference>
<dbReference type="GO" id="GO:0004139">
    <property type="term" value="F:deoxyribose-phosphate aldolase activity"/>
    <property type="evidence" value="ECO:0007669"/>
    <property type="project" value="UniProtKB-UniRule"/>
</dbReference>
<feature type="active site" description="Schiff-base intermediate with acetaldehyde" evidence="7">
    <location>
        <position position="217"/>
    </location>
</feature>
<feature type="active site" description="Proton donor/acceptor" evidence="7">
    <location>
        <position position="155"/>
    </location>
</feature>
<name>E7C200_9BACT</name>
<dbReference type="AlphaFoldDB" id="E7C200"/>
<reference evidence="8" key="1">
    <citation type="submission" date="2010-01" db="EMBL/GenBank/DDBJ databases">
        <title>Genome fragments of uncultured bacteria from the North Pacific subtropical Gyre.</title>
        <authorList>
            <person name="Pham V.D."/>
            <person name="Delong E.F."/>
        </authorList>
    </citation>
    <scope>NUCLEOTIDE SEQUENCE</scope>
</reference>
<dbReference type="Gene3D" id="3.20.20.70">
    <property type="entry name" value="Aldolase class I"/>
    <property type="match status" value="1"/>
</dbReference>
<evidence type="ECO:0000256" key="4">
    <source>
        <dbReference type="ARBA" id="ARBA00023270"/>
    </source>
</evidence>
<evidence type="ECO:0000256" key="7">
    <source>
        <dbReference type="HAMAP-Rule" id="MF_00114"/>
    </source>
</evidence>
<evidence type="ECO:0000256" key="1">
    <source>
        <dbReference type="ARBA" id="ARBA00010936"/>
    </source>
</evidence>
<accession>E7C200</accession>
<protein>
    <recommendedName>
        <fullName evidence="7">Deoxyribose-phosphate aldolase</fullName>
        <shortName evidence="7">DERA</shortName>
        <ecNumber evidence="7">4.1.2.4</ecNumber>
    </recommendedName>
    <alternativeName>
        <fullName evidence="7">2-deoxy-D-ribose 5-phosphate aldolase</fullName>
    </alternativeName>
    <alternativeName>
        <fullName evidence="7">Phosphodeoxyriboaldolase</fullName>
        <shortName evidence="7">Deoxyriboaldolase</shortName>
    </alternativeName>
</protein>
<evidence type="ECO:0000256" key="2">
    <source>
        <dbReference type="ARBA" id="ARBA00022490"/>
    </source>
</evidence>
<dbReference type="FunFam" id="3.20.20.70:FF:000044">
    <property type="entry name" value="Deoxyribose-phosphate aldolase"/>
    <property type="match status" value="1"/>
</dbReference>
<dbReference type="InterPro" id="IPR011343">
    <property type="entry name" value="DeoC"/>
</dbReference>
<dbReference type="InterPro" id="IPR013785">
    <property type="entry name" value="Aldolase_TIM"/>
</dbReference>
<keyword evidence="3 7" id="KW-0456">Lyase</keyword>
<dbReference type="GO" id="GO:0009264">
    <property type="term" value="P:deoxyribonucleotide catabolic process"/>
    <property type="evidence" value="ECO:0007669"/>
    <property type="project" value="UniProtKB-UniRule"/>
</dbReference>
<dbReference type="UniPathway" id="UPA00002">
    <property type="reaction ID" value="UER00468"/>
</dbReference>
<dbReference type="InterPro" id="IPR028581">
    <property type="entry name" value="DeoC_typeI"/>
</dbReference>
<comment type="similarity">
    <text evidence="1 7">Belongs to the DeoC/FbaB aldolase family. DeoC type 1 subfamily.</text>
</comment>
<evidence type="ECO:0000256" key="3">
    <source>
        <dbReference type="ARBA" id="ARBA00023239"/>
    </source>
</evidence>
<dbReference type="GO" id="GO:0016052">
    <property type="term" value="P:carbohydrate catabolic process"/>
    <property type="evidence" value="ECO:0007669"/>
    <property type="project" value="TreeGrafter"/>
</dbReference>
<keyword evidence="2 7" id="KW-0963">Cytoplasm</keyword>
<dbReference type="PANTHER" id="PTHR10889">
    <property type="entry name" value="DEOXYRIBOSE-PHOSPHATE ALDOLASE"/>
    <property type="match status" value="1"/>
</dbReference>
<sequence length="289" mass="30198">MTNIDQIVDVIASRVEKELSRRLGDSVAPCKTCVNSDKCDSKAVIGSLNEGAVRIGSTASIQDAPCGHVASYIDHTLLKPEATRDDIKKMCEEARRFNFASVCVNSSQVRLAAACLEGSQTMPIAVIGFPLGAATSGAKSFETKEAIRNGAKEIDMVVNIGAVKARDHFYVLEDIRAVVKAAGRTPVKVILETSKLTDEEKIFVCALSKAAGAAFVKTSTGFGGGGATPEDVALMRRTVGADMGVKASGGIRTIDDAEKVIEAGADRIGASSSVQIVQCKVPAGKSGGY</sequence>
<evidence type="ECO:0000256" key="6">
    <source>
        <dbReference type="ARBA" id="ARBA00056337"/>
    </source>
</evidence>
<comment type="function">
    <text evidence="6 7">Catalyzes a reversible aldol reaction between acetaldehyde and D-glyceraldehyde 3-phosphate to generate 2-deoxy-D-ribose 5-phosphate.</text>
</comment>
<dbReference type="EMBL" id="GU567956">
    <property type="protein sequence ID" value="ADI21474.1"/>
    <property type="molecule type" value="Genomic_DNA"/>
</dbReference>
<dbReference type="GO" id="GO:0005737">
    <property type="term" value="C:cytoplasm"/>
    <property type="evidence" value="ECO:0007669"/>
    <property type="project" value="UniProtKB-SubCell"/>
</dbReference>